<feature type="compositionally biased region" description="Polar residues" evidence="1">
    <location>
        <begin position="18"/>
        <end position="30"/>
    </location>
</feature>
<dbReference type="Pfam" id="PF04860">
    <property type="entry name" value="Phage_portal"/>
    <property type="match status" value="1"/>
</dbReference>
<name>A0A1H8SYG0_9ACTN</name>
<dbReference type="EMBL" id="FODD01000046">
    <property type="protein sequence ID" value="SEO83378.1"/>
    <property type="molecule type" value="Genomic_DNA"/>
</dbReference>
<dbReference type="RefSeq" id="WP_069462400.1">
    <property type="nucleotide sequence ID" value="NZ_FODD01000046.1"/>
</dbReference>
<dbReference type="OrthoDB" id="9765386at2"/>
<keyword evidence="3" id="KW-1185">Reference proteome</keyword>
<evidence type="ECO:0000313" key="2">
    <source>
        <dbReference type="EMBL" id="SEO83378.1"/>
    </source>
</evidence>
<gene>
    <name evidence="2" type="ORF">SAMN05216267_104641</name>
</gene>
<evidence type="ECO:0000313" key="3">
    <source>
        <dbReference type="Proteomes" id="UP000181951"/>
    </source>
</evidence>
<organism evidence="2 3">
    <name type="scientific">Actinacidiphila rubida</name>
    <dbReference type="NCBI Taxonomy" id="310780"/>
    <lineage>
        <taxon>Bacteria</taxon>
        <taxon>Bacillati</taxon>
        <taxon>Actinomycetota</taxon>
        <taxon>Actinomycetes</taxon>
        <taxon>Kitasatosporales</taxon>
        <taxon>Streptomycetaceae</taxon>
        <taxon>Actinacidiphila</taxon>
    </lineage>
</organism>
<protein>
    <submittedName>
        <fullName evidence="2">Phage portal protein, HK97 family</fullName>
    </submittedName>
</protein>
<accession>A0A1H8SYG0</accession>
<proteinExistence type="predicted"/>
<dbReference type="Proteomes" id="UP000181951">
    <property type="component" value="Unassembled WGS sequence"/>
</dbReference>
<dbReference type="STRING" id="310780.SAMN05216267_104641"/>
<evidence type="ECO:0000256" key="1">
    <source>
        <dbReference type="SAM" id="MobiDB-lite"/>
    </source>
</evidence>
<feature type="region of interest" description="Disordered" evidence="1">
    <location>
        <begin position="18"/>
        <end position="37"/>
    </location>
</feature>
<dbReference type="AlphaFoldDB" id="A0A1H8SYG0"/>
<dbReference type="InterPro" id="IPR006944">
    <property type="entry name" value="Phage/GTA_portal"/>
</dbReference>
<reference evidence="2 3" key="1">
    <citation type="submission" date="2016-10" db="EMBL/GenBank/DDBJ databases">
        <authorList>
            <person name="de Groot N.N."/>
        </authorList>
    </citation>
    <scope>NUCLEOTIDE SEQUENCE [LARGE SCALE GENOMIC DNA]</scope>
    <source>
        <strain evidence="2 3">CGMCC 4.2026</strain>
    </source>
</reference>
<sequence>MRRGFLSVVGSQLTSLRNTTPVPYTANTTPRPMRGGGLWGLGNSSEAQMRAMGSNGMLFAVVDRIITSYSQVEWHLYRKAKSGHPEDREEVTSHAALDLWNQPNKFMTGPSFRETSQQHEELVGEQYWVAAKHERFNLPLELWPVRPDRMNPVPDPQAFLSGYQYTGPGGQVVDLRLDEVFFQRRPNPLDPYRGWGAVQTILTDLDSSRYSREWNRNFFLNNAEPGGILQVEKRLTDDEFDEHQARWNEQHRGISNGHRVALLENGITWQDRKYTARDMQFAELSEVSDEKIRGAFGFPRPMTGATDDINRANAEAGEVVFARWLILVRLRRTKAILNTQLLPMYGRLGAGLEFDFDNPVPADLEAEAAQLTARANAASLLRSAGWAPDDILSTVGLPEMRWIGGPAPAAPGQETTFEEQVAQLLSAATGDR</sequence>